<reference evidence="11" key="1">
    <citation type="journal article" date="2020" name="Stud. Mycol.">
        <title>101 Dothideomycetes genomes: a test case for predicting lifestyles and emergence of pathogens.</title>
        <authorList>
            <person name="Haridas S."/>
            <person name="Albert R."/>
            <person name="Binder M."/>
            <person name="Bloem J."/>
            <person name="Labutti K."/>
            <person name="Salamov A."/>
            <person name="Andreopoulos B."/>
            <person name="Baker S."/>
            <person name="Barry K."/>
            <person name="Bills G."/>
            <person name="Bluhm B."/>
            <person name="Cannon C."/>
            <person name="Castanera R."/>
            <person name="Culley D."/>
            <person name="Daum C."/>
            <person name="Ezra D."/>
            <person name="Gonzalez J."/>
            <person name="Henrissat B."/>
            <person name="Kuo A."/>
            <person name="Liang C."/>
            <person name="Lipzen A."/>
            <person name="Lutzoni F."/>
            <person name="Magnuson J."/>
            <person name="Mondo S."/>
            <person name="Nolan M."/>
            <person name="Ohm R."/>
            <person name="Pangilinan J."/>
            <person name="Park H.-J."/>
            <person name="Ramirez L."/>
            <person name="Alfaro M."/>
            <person name="Sun H."/>
            <person name="Tritt A."/>
            <person name="Yoshinaga Y."/>
            <person name="Zwiers L.-H."/>
            <person name="Turgeon B."/>
            <person name="Goodwin S."/>
            <person name="Spatafora J."/>
            <person name="Crous P."/>
            <person name="Grigoriev I."/>
        </authorList>
    </citation>
    <scope>NUCLEOTIDE SEQUENCE</scope>
    <source>
        <strain evidence="11">CBS 113389</strain>
    </source>
</reference>
<dbReference type="Proteomes" id="UP000799767">
    <property type="component" value="Unassembled WGS sequence"/>
</dbReference>
<feature type="compositionally biased region" description="Pro residues" evidence="9">
    <location>
        <begin position="614"/>
        <end position="632"/>
    </location>
</feature>
<feature type="domain" description="Translation initiation factor beta propellor-like" evidence="10">
    <location>
        <begin position="217"/>
        <end position="411"/>
    </location>
</feature>
<dbReference type="GO" id="GO:0000049">
    <property type="term" value="F:tRNA binding"/>
    <property type="evidence" value="ECO:0007669"/>
    <property type="project" value="UniProtKB-UniRule"/>
</dbReference>
<evidence type="ECO:0000256" key="9">
    <source>
        <dbReference type="SAM" id="MobiDB-lite"/>
    </source>
</evidence>
<dbReference type="PANTHER" id="PTHR13227">
    <property type="entry name" value="EUKARYOTIC TRANSLATION INITIATION FACTOR 2A"/>
    <property type="match status" value="1"/>
</dbReference>
<feature type="region of interest" description="Disordered" evidence="9">
    <location>
        <begin position="446"/>
        <end position="470"/>
    </location>
</feature>
<feature type="compositionally biased region" description="Basic residues" evidence="9">
    <location>
        <begin position="538"/>
        <end position="547"/>
    </location>
</feature>
<feature type="region of interest" description="Disordered" evidence="9">
    <location>
        <begin position="487"/>
        <end position="657"/>
    </location>
</feature>
<dbReference type="Gene3D" id="2.130.10.10">
    <property type="entry name" value="YVTN repeat-like/Quinoprotein amine dehydrogenase"/>
    <property type="match status" value="2"/>
</dbReference>
<evidence type="ECO:0000256" key="6">
    <source>
        <dbReference type="ARBA" id="ARBA00022845"/>
    </source>
</evidence>
<evidence type="ECO:0000313" key="11">
    <source>
        <dbReference type="EMBL" id="KAF2482020.1"/>
    </source>
</evidence>
<dbReference type="EMBL" id="MU001637">
    <property type="protein sequence ID" value="KAF2482020.1"/>
    <property type="molecule type" value="Genomic_DNA"/>
</dbReference>
<gene>
    <name evidence="11" type="ORF">BDY17DRAFT_325520</name>
</gene>
<comment type="similarity">
    <text evidence="1 8">Belongs to the WD repeat EIF2A family.</text>
</comment>
<dbReference type="OrthoDB" id="2194683at2759"/>
<keyword evidence="7 8" id="KW-0648">Protein biosynthesis</keyword>
<evidence type="ECO:0000313" key="12">
    <source>
        <dbReference type="Proteomes" id="UP000799767"/>
    </source>
</evidence>
<evidence type="ECO:0000259" key="10">
    <source>
        <dbReference type="Pfam" id="PF08662"/>
    </source>
</evidence>
<dbReference type="AlphaFoldDB" id="A0A6A6PPI5"/>
<dbReference type="InterPro" id="IPR015943">
    <property type="entry name" value="WD40/YVTN_repeat-like_dom_sf"/>
</dbReference>
<accession>A0A6A6PPI5</accession>
<evidence type="ECO:0000256" key="1">
    <source>
        <dbReference type="ARBA" id="ARBA00009573"/>
    </source>
</evidence>
<comment type="function">
    <text evidence="8">Functions in the early steps of protein synthesis of a small number of specific mRNAs. Acts by directing the binding of methionyl-tRNAi to 40S ribosomal subunits. In contrast to the eIF-2 complex, it binds methionyl-tRNAi to 40S subunits in a codon-dependent manner, whereas the eIF-2 complex binds methionyl-tRNAi to 40S subunits in a GTP-dependent manner.</text>
</comment>
<proteinExistence type="inferred from homology"/>
<dbReference type="GO" id="GO:0003729">
    <property type="term" value="F:mRNA binding"/>
    <property type="evidence" value="ECO:0007669"/>
    <property type="project" value="TreeGrafter"/>
</dbReference>
<dbReference type="GO" id="GO:0006417">
    <property type="term" value="P:regulation of translation"/>
    <property type="evidence" value="ECO:0007669"/>
    <property type="project" value="UniProtKB-KW"/>
</dbReference>
<dbReference type="GO" id="GO:0043022">
    <property type="term" value="F:ribosome binding"/>
    <property type="evidence" value="ECO:0007669"/>
    <property type="project" value="UniProtKB-UniRule"/>
</dbReference>
<protein>
    <recommendedName>
        <fullName evidence="2 8">Eukaryotic translation initiation factor 2A</fullName>
        <shortName evidence="8">eIF-2A</shortName>
    </recommendedName>
</protein>
<dbReference type="GeneID" id="54478375"/>
<evidence type="ECO:0000256" key="7">
    <source>
        <dbReference type="ARBA" id="ARBA00022917"/>
    </source>
</evidence>
<evidence type="ECO:0000256" key="4">
    <source>
        <dbReference type="ARBA" id="ARBA00022574"/>
    </source>
</evidence>
<evidence type="ECO:0000256" key="3">
    <source>
        <dbReference type="ARBA" id="ARBA00022540"/>
    </source>
</evidence>
<keyword evidence="5" id="KW-0677">Repeat</keyword>
<dbReference type="InterPro" id="IPR011387">
    <property type="entry name" value="TIF2A"/>
</dbReference>
<dbReference type="PIRSF" id="PIRSF017222">
    <property type="entry name" value="eIF2A"/>
    <property type="match status" value="1"/>
</dbReference>
<dbReference type="PANTHER" id="PTHR13227:SF0">
    <property type="entry name" value="EUKARYOTIC TRANSLATION INITIATION FACTOR 2A"/>
    <property type="match status" value="1"/>
</dbReference>
<dbReference type="RefSeq" id="XP_033588590.1">
    <property type="nucleotide sequence ID" value="XM_033737373.1"/>
</dbReference>
<dbReference type="GO" id="GO:0003743">
    <property type="term" value="F:translation initiation factor activity"/>
    <property type="evidence" value="ECO:0007669"/>
    <property type="project" value="UniProtKB-UniRule"/>
</dbReference>
<keyword evidence="6 8" id="KW-0810">Translation regulation</keyword>
<dbReference type="FunFam" id="2.130.10.10:FF:000596">
    <property type="entry name" value="Eukaryotic translation initiation factor 2A"/>
    <property type="match status" value="1"/>
</dbReference>
<keyword evidence="3 8" id="KW-0396">Initiation factor</keyword>
<sequence>MAQPTQLAYRTSKHVGVFDAAPVYENLPAFDRPEGNLRCCVYSPDGRFFAWAAPDRVTVIDASVGHVVTILPAENVYELGFSPAGTYIITWQRPTKDEEGNTTKNLKVWRTLDENAGQAGERDVIGKFVQKNQTGWNLQYTSDEQFCARAVNNEIQIYESKDLAKVWNRLHVEGVADFAVAPGKTHSIAVFVPERKGQPASVKVFNVPQFNAPVSQKTFFKGDKVQLKWNEHGTSLIVLAQTEVDKSNKSYYGETNMYILSANGGFDSRIQLDKEGPIHDVTWSPNSKEFAVVYGYMPAKTTIFNVRAVATHSFDLKPRNTILFSPTGRFLIVAGFGNLAGQMDIYDLEKNYLKVCTIEASNASICHWSPDGKHILTATTSPRLRVDNGIRIWHVGGGLMYNEDMHELYHVIWRPQSAVQHPSEDPLHPVPTPHASALEYLGKLKTPSKPAGAYRPPGARGSATPLAFKREDEGGAAFVRDIMSGKDHEANGFAHRPRRREVPGAETVEPKLPPGAAPGGGVSLTAAEGDENLSKAALKNKKKREAKKAKDAEAKTAGLAAPTENGGGAAQASPSRSPERRSRPHSPSRPKSGYETPRRREGSRQRGPPLNTTIPPPNGQPAPAAAPAPAAPEPVAAAAAPELTVTTPGAGSPHEKKIRSLLKKLRAIDDLKMRQAGGEKLEGTQVLKIGTEAGVRKELADVGYRDE</sequence>
<dbReference type="SUPFAM" id="SSF82171">
    <property type="entry name" value="DPP6 N-terminal domain-like"/>
    <property type="match status" value="1"/>
</dbReference>
<organism evidence="11 12">
    <name type="scientific">Neohortaea acidophila</name>
    <dbReference type="NCBI Taxonomy" id="245834"/>
    <lineage>
        <taxon>Eukaryota</taxon>
        <taxon>Fungi</taxon>
        <taxon>Dikarya</taxon>
        <taxon>Ascomycota</taxon>
        <taxon>Pezizomycotina</taxon>
        <taxon>Dothideomycetes</taxon>
        <taxon>Dothideomycetidae</taxon>
        <taxon>Mycosphaerellales</taxon>
        <taxon>Teratosphaeriaceae</taxon>
        <taxon>Neohortaea</taxon>
    </lineage>
</organism>
<dbReference type="InterPro" id="IPR013979">
    <property type="entry name" value="TIF_beta_prop-like"/>
</dbReference>
<keyword evidence="4" id="KW-0853">WD repeat</keyword>
<evidence type="ECO:0000256" key="8">
    <source>
        <dbReference type="PIRNR" id="PIRNR017222"/>
    </source>
</evidence>
<evidence type="ECO:0000256" key="5">
    <source>
        <dbReference type="ARBA" id="ARBA00022737"/>
    </source>
</evidence>
<keyword evidence="12" id="KW-1185">Reference proteome</keyword>
<dbReference type="Pfam" id="PF08662">
    <property type="entry name" value="eIF2A"/>
    <property type="match status" value="1"/>
</dbReference>
<dbReference type="GO" id="GO:0022627">
    <property type="term" value="C:cytosolic small ribosomal subunit"/>
    <property type="evidence" value="ECO:0007669"/>
    <property type="project" value="TreeGrafter"/>
</dbReference>
<evidence type="ECO:0000256" key="2">
    <source>
        <dbReference type="ARBA" id="ARBA00013819"/>
    </source>
</evidence>
<name>A0A6A6PPI5_9PEZI</name>